<reference evidence="2" key="1">
    <citation type="submission" date="2018-02" db="EMBL/GenBank/DDBJ databases">
        <authorList>
            <person name="Cohen D.B."/>
            <person name="Kent A.D."/>
        </authorList>
    </citation>
    <scope>NUCLEOTIDE SEQUENCE</scope>
</reference>
<name>A0A2N9HD63_FAGSY</name>
<evidence type="ECO:0008006" key="3">
    <source>
        <dbReference type="Google" id="ProtNLM"/>
    </source>
</evidence>
<organism evidence="2">
    <name type="scientific">Fagus sylvatica</name>
    <name type="common">Beechnut</name>
    <dbReference type="NCBI Taxonomy" id="28930"/>
    <lineage>
        <taxon>Eukaryota</taxon>
        <taxon>Viridiplantae</taxon>
        <taxon>Streptophyta</taxon>
        <taxon>Embryophyta</taxon>
        <taxon>Tracheophyta</taxon>
        <taxon>Spermatophyta</taxon>
        <taxon>Magnoliopsida</taxon>
        <taxon>eudicotyledons</taxon>
        <taxon>Gunneridae</taxon>
        <taxon>Pentapetalae</taxon>
        <taxon>rosids</taxon>
        <taxon>fabids</taxon>
        <taxon>Fagales</taxon>
        <taxon>Fagaceae</taxon>
        <taxon>Fagus</taxon>
    </lineage>
</organism>
<dbReference type="AlphaFoldDB" id="A0A2N9HD63"/>
<feature type="transmembrane region" description="Helical" evidence="1">
    <location>
        <begin position="45"/>
        <end position="68"/>
    </location>
</feature>
<feature type="transmembrane region" description="Helical" evidence="1">
    <location>
        <begin position="7"/>
        <end position="25"/>
    </location>
</feature>
<accession>A0A2N9HD63</accession>
<dbReference type="EMBL" id="OIVN01003217">
    <property type="protein sequence ID" value="SPD09549.1"/>
    <property type="molecule type" value="Genomic_DNA"/>
</dbReference>
<proteinExistence type="predicted"/>
<evidence type="ECO:0000313" key="2">
    <source>
        <dbReference type="EMBL" id="SPD09549.1"/>
    </source>
</evidence>
<keyword evidence="1" id="KW-0472">Membrane</keyword>
<gene>
    <name evidence="2" type="ORF">FSB_LOCUS37431</name>
</gene>
<protein>
    <recommendedName>
        <fullName evidence="3">Transmembrane protein</fullName>
    </recommendedName>
</protein>
<keyword evidence="1" id="KW-0812">Transmembrane</keyword>
<keyword evidence="1" id="KW-1133">Transmembrane helix</keyword>
<evidence type="ECO:0000256" key="1">
    <source>
        <dbReference type="SAM" id="Phobius"/>
    </source>
</evidence>
<sequence>MSRRSSGILRGSVSAIWGLMGLIVGEFCGFDYGYCGFDLGFDCGWMLWASLIVGVVGGCYGFDCGLVFDGLLIWTMLRCWGWDGCCN</sequence>